<proteinExistence type="predicted"/>
<evidence type="ECO:0000313" key="3">
    <source>
        <dbReference type="Proteomes" id="UP001589716"/>
    </source>
</evidence>
<name>A0ABV5QYD2_9ACTN</name>
<feature type="region of interest" description="Disordered" evidence="1">
    <location>
        <begin position="1"/>
        <end position="49"/>
    </location>
</feature>
<sequence>MTPAAPRGRDTADRPGDGPAPDDGRSPGHGPAAGAGPAGPLLGDGERDRLGERLHHALTAFVDSPRDSVAEAAEVLETAERQLIASLRDRRAALRAGWQENGDPDGPGPDTEQLRLTLRTYREVTERLLRA</sequence>
<dbReference type="Proteomes" id="UP001589716">
    <property type="component" value="Unassembled WGS sequence"/>
</dbReference>
<comment type="caution">
    <text evidence="2">The sequence shown here is derived from an EMBL/GenBank/DDBJ whole genome shotgun (WGS) entry which is preliminary data.</text>
</comment>
<keyword evidence="3" id="KW-1185">Reference proteome</keyword>
<gene>
    <name evidence="2" type="ORF">ACFFTP_28370</name>
</gene>
<reference evidence="2 3" key="1">
    <citation type="submission" date="2024-09" db="EMBL/GenBank/DDBJ databases">
        <authorList>
            <person name="Sun Q."/>
            <person name="Mori K."/>
        </authorList>
    </citation>
    <scope>NUCLEOTIDE SEQUENCE [LARGE SCALE GENOMIC DNA]</scope>
    <source>
        <strain evidence="2 3">JCM 4414</strain>
    </source>
</reference>
<evidence type="ECO:0000256" key="1">
    <source>
        <dbReference type="SAM" id="MobiDB-lite"/>
    </source>
</evidence>
<feature type="compositionally biased region" description="Basic and acidic residues" evidence="1">
    <location>
        <begin position="7"/>
        <end position="26"/>
    </location>
</feature>
<feature type="region of interest" description="Disordered" evidence="1">
    <location>
        <begin position="96"/>
        <end position="115"/>
    </location>
</feature>
<dbReference type="EMBL" id="JBHMCT010000020">
    <property type="protein sequence ID" value="MFB9558088.1"/>
    <property type="molecule type" value="Genomic_DNA"/>
</dbReference>
<organism evidence="2 3">
    <name type="scientific">Streptomyces roseoviridis</name>
    <dbReference type="NCBI Taxonomy" id="67361"/>
    <lineage>
        <taxon>Bacteria</taxon>
        <taxon>Bacillati</taxon>
        <taxon>Actinomycetota</taxon>
        <taxon>Actinomycetes</taxon>
        <taxon>Kitasatosporales</taxon>
        <taxon>Streptomycetaceae</taxon>
        <taxon>Streptomyces</taxon>
    </lineage>
</organism>
<protein>
    <submittedName>
        <fullName evidence="2">Uncharacterized protein</fullName>
    </submittedName>
</protein>
<accession>A0ABV5QYD2</accession>
<dbReference type="RefSeq" id="WP_345483883.1">
    <property type="nucleotide sequence ID" value="NZ_BAAAWU010000001.1"/>
</dbReference>
<evidence type="ECO:0000313" key="2">
    <source>
        <dbReference type="EMBL" id="MFB9558088.1"/>
    </source>
</evidence>